<name>L2GNX6_VITCO</name>
<dbReference type="HOGENOM" id="CLU_1415145_0_0_1"/>
<dbReference type="AlphaFoldDB" id="L2GNX6"/>
<dbReference type="InParanoid" id="L2GNX6"/>
<dbReference type="RefSeq" id="XP_007604175.1">
    <property type="nucleotide sequence ID" value="XM_007604113.1"/>
</dbReference>
<evidence type="ECO:0000313" key="2">
    <source>
        <dbReference type="EMBL" id="ELA42324.1"/>
    </source>
</evidence>
<protein>
    <submittedName>
        <fullName evidence="2">Uncharacterized protein</fullName>
    </submittedName>
</protein>
<organism evidence="2 3">
    <name type="scientific">Vittaforma corneae (strain ATCC 50505)</name>
    <name type="common">Microsporidian parasite</name>
    <name type="synonym">Nosema corneum</name>
    <dbReference type="NCBI Taxonomy" id="993615"/>
    <lineage>
        <taxon>Eukaryota</taxon>
        <taxon>Fungi</taxon>
        <taxon>Fungi incertae sedis</taxon>
        <taxon>Microsporidia</taxon>
        <taxon>Nosematidae</taxon>
        <taxon>Vittaforma</taxon>
    </lineage>
</organism>
<gene>
    <name evidence="2" type="ORF">VICG_00724</name>
</gene>
<reference evidence="3" key="1">
    <citation type="submission" date="2011-05" db="EMBL/GenBank/DDBJ databases">
        <title>The genome sequence of Vittaforma corneae strain ATCC 50505.</title>
        <authorList>
            <consortium name="The Broad Institute Genome Sequencing Platform"/>
            <person name="Cuomo C."/>
            <person name="Didier E."/>
            <person name="Bowers L."/>
            <person name="Young S.K."/>
            <person name="Zeng Q."/>
            <person name="Gargeya S."/>
            <person name="Fitzgerald M."/>
            <person name="Haas B."/>
            <person name="Abouelleil A."/>
            <person name="Alvarado L."/>
            <person name="Arachchi H.M."/>
            <person name="Berlin A."/>
            <person name="Chapman S.B."/>
            <person name="Gearin G."/>
            <person name="Goldberg J."/>
            <person name="Griggs A."/>
            <person name="Gujja S."/>
            <person name="Hansen M."/>
            <person name="Heiman D."/>
            <person name="Howarth C."/>
            <person name="Larimer J."/>
            <person name="Lui A."/>
            <person name="MacDonald P.J.P."/>
            <person name="McCowen C."/>
            <person name="Montmayeur A."/>
            <person name="Murphy C."/>
            <person name="Neiman D."/>
            <person name="Pearson M."/>
            <person name="Priest M."/>
            <person name="Roberts A."/>
            <person name="Saif S."/>
            <person name="Shea T."/>
            <person name="Sisk P."/>
            <person name="Stolte C."/>
            <person name="Sykes S."/>
            <person name="Wortman J."/>
            <person name="Nusbaum C."/>
            <person name="Birren B."/>
        </authorList>
    </citation>
    <scope>NUCLEOTIDE SEQUENCE [LARGE SCALE GENOMIC DNA]</scope>
    <source>
        <strain evidence="3">ATCC 50505</strain>
    </source>
</reference>
<keyword evidence="3" id="KW-1185">Reference proteome</keyword>
<dbReference type="VEuPathDB" id="MicrosporidiaDB:VICG_00724"/>
<evidence type="ECO:0000256" key="1">
    <source>
        <dbReference type="SAM" id="Coils"/>
    </source>
</evidence>
<proteinExistence type="predicted"/>
<dbReference type="OMA" id="EYENEEC"/>
<dbReference type="OrthoDB" id="2194473at2759"/>
<evidence type="ECO:0000313" key="3">
    <source>
        <dbReference type="Proteomes" id="UP000011082"/>
    </source>
</evidence>
<dbReference type="EMBL" id="JH370133">
    <property type="protein sequence ID" value="ELA42324.1"/>
    <property type="molecule type" value="Genomic_DNA"/>
</dbReference>
<dbReference type="GeneID" id="19881440"/>
<sequence>MQHDGARLSKLKEIFKRAVQEIMKEEQAVKSLILSPTFRDSFFSETTMQMSPEDVGKLFQDIKARFTEVFKAKIRQTNLDYKLNNLDKDIKDGRMSYKDIKNGEYIEEILESNIVDKKEELVKFIEKEICECDQGIVKMQNEVAELKANLKLLEYENEECEREYQMLVTEIESIIHD</sequence>
<keyword evidence="1" id="KW-0175">Coiled coil</keyword>
<feature type="coiled-coil region" evidence="1">
    <location>
        <begin position="136"/>
        <end position="170"/>
    </location>
</feature>
<accession>L2GNX6</accession>
<dbReference type="Proteomes" id="UP000011082">
    <property type="component" value="Unassembled WGS sequence"/>
</dbReference>